<sequence>MYQQYQYSPQFPYSEQAAHQQYNQPMNTQLKNYTLQQVETFVQYGLKEAQATSYQHTLREVAAIAYLMGRGYDPQTAYKTVESWELNEYFYGR</sequence>
<dbReference type="AlphaFoldDB" id="A0A5C6VWD8"/>
<evidence type="ECO:0000313" key="2">
    <source>
        <dbReference type="Proteomes" id="UP000321363"/>
    </source>
</evidence>
<comment type="caution">
    <text evidence="1">The sequence shown here is derived from an EMBL/GenBank/DDBJ whole genome shotgun (WGS) entry which is preliminary data.</text>
</comment>
<gene>
    <name evidence="1" type="ORF">FS935_17490</name>
</gene>
<dbReference type="Proteomes" id="UP000321363">
    <property type="component" value="Unassembled WGS sequence"/>
</dbReference>
<dbReference type="RefSeq" id="WP_146949935.1">
    <property type="nucleotide sequence ID" value="NZ_VOQF01000012.1"/>
</dbReference>
<accession>A0A5C6VWD8</accession>
<name>A0A5C6VWD8_9BACI</name>
<keyword evidence="2" id="KW-1185">Reference proteome</keyword>
<proteinExistence type="predicted"/>
<organism evidence="1 2">
    <name type="scientific">Metabacillus litoralis</name>
    <dbReference type="NCBI Taxonomy" id="152268"/>
    <lineage>
        <taxon>Bacteria</taxon>
        <taxon>Bacillati</taxon>
        <taxon>Bacillota</taxon>
        <taxon>Bacilli</taxon>
        <taxon>Bacillales</taxon>
        <taxon>Bacillaceae</taxon>
        <taxon>Metabacillus</taxon>
    </lineage>
</organism>
<dbReference type="OrthoDB" id="2875117at2"/>
<evidence type="ECO:0000313" key="1">
    <source>
        <dbReference type="EMBL" id="TXC89269.1"/>
    </source>
</evidence>
<protein>
    <submittedName>
        <fullName evidence="1">Uncharacterized protein</fullName>
    </submittedName>
</protein>
<reference evidence="1 2" key="1">
    <citation type="journal article" date="2005" name="Int. J. Syst. Evol. Microbiol.">
        <title>Bacillus litoralis sp. nov., isolated from a tidal flat of the Yellow Sea in Korea.</title>
        <authorList>
            <person name="Yoon J.H."/>
            <person name="Oh T.K."/>
        </authorList>
    </citation>
    <scope>NUCLEOTIDE SEQUENCE [LARGE SCALE GENOMIC DNA]</scope>
    <source>
        <strain evidence="1 2">SW-211</strain>
    </source>
</reference>
<dbReference type="EMBL" id="VOQF01000012">
    <property type="protein sequence ID" value="TXC89269.1"/>
    <property type="molecule type" value="Genomic_DNA"/>
</dbReference>